<evidence type="ECO:0000313" key="2">
    <source>
        <dbReference type="Proteomes" id="UP000799779"/>
    </source>
</evidence>
<dbReference type="EMBL" id="ML977569">
    <property type="protein sequence ID" value="KAF2004034.1"/>
    <property type="molecule type" value="Genomic_DNA"/>
</dbReference>
<gene>
    <name evidence="1" type="ORF">P154DRAFT_560863</name>
</gene>
<proteinExistence type="predicted"/>
<reference evidence="1" key="1">
    <citation type="journal article" date="2020" name="Stud. Mycol.">
        <title>101 Dothideomycetes genomes: a test case for predicting lifestyles and emergence of pathogens.</title>
        <authorList>
            <person name="Haridas S."/>
            <person name="Albert R."/>
            <person name="Binder M."/>
            <person name="Bloem J."/>
            <person name="Labutti K."/>
            <person name="Salamov A."/>
            <person name="Andreopoulos B."/>
            <person name="Baker S."/>
            <person name="Barry K."/>
            <person name="Bills G."/>
            <person name="Bluhm B."/>
            <person name="Cannon C."/>
            <person name="Castanera R."/>
            <person name="Culley D."/>
            <person name="Daum C."/>
            <person name="Ezra D."/>
            <person name="Gonzalez J."/>
            <person name="Henrissat B."/>
            <person name="Kuo A."/>
            <person name="Liang C."/>
            <person name="Lipzen A."/>
            <person name="Lutzoni F."/>
            <person name="Magnuson J."/>
            <person name="Mondo S."/>
            <person name="Nolan M."/>
            <person name="Ohm R."/>
            <person name="Pangilinan J."/>
            <person name="Park H.-J."/>
            <person name="Ramirez L."/>
            <person name="Alfaro M."/>
            <person name="Sun H."/>
            <person name="Tritt A."/>
            <person name="Yoshinaga Y."/>
            <person name="Zwiers L.-H."/>
            <person name="Turgeon B."/>
            <person name="Goodwin S."/>
            <person name="Spatafora J."/>
            <person name="Crous P."/>
            <person name="Grigoriev I."/>
        </authorList>
    </citation>
    <scope>NUCLEOTIDE SEQUENCE</scope>
    <source>
        <strain evidence="1">CBS 123094</strain>
    </source>
</reference>
<organism evidence="1 2">
    <name type="scientific">Amniculicola lignicola CBS 123094</name>
    <dbReference type="NCBI Taxonomy" id="1392246"/>
    <lineage>
        <taxon>Eukaryota</taxon>
        <taxon>Fungi</taxon>
        <taxon>Dikarya</taxon>
        <taxon>Ascomycota</taxon>
        <taxon>Pezizomycotina</taxon>
        <taxon>Dothideomycetes</taxon>
        <taxon>Pleosporomycetidae</taxon>
        <taxon>Pleosporales</taxon>
        <taxon>Amniculicolaceae</taxon>
        <taxon>Amniculicola</taxon>
    </lineage>
</organism>
<name>A0A6A5WSV0_9PLEO</name>
<accession>A0A6A5WSV0</accession>
<dbReference type="InterPro" id="IPR029068">
    <property type="entry name" value="Glyas_Bleomycin-R_OHBP_Dase"/>
</dbReference>
<dbReference type="AlphaFoldDB" id="A0A6A5WSV0"/>
<protein>
    <recommendedName>
        <fullName evidence="3">VOC domain-containing protein</fullName>
    </recommendedName>
</protein>
<dbReference type="PANTHER" id="PTHR33993">
    <property type="entry name" value="GLYOXALASE-RELATED"/>
    <property type="match status" value="1"/>
</dbReference>
<evidence type="ECO:0000313" key="1">
    <source>
        <dbReference type="EMBL" id="KAF2004034.1"/>
    </source>
</evidence>
<dbReference type="Gene3D" id="3.10.180.10">
    <property type="entry name" value="2,3-Dihydroxybiphenyl 1,2-Dioxygenase, domain 1"/>
    <property type="match status" value="1"/>
</dbReference>
<keyword evidence="2" id="KW-1185">Reference proteome</keyword>
<dbReference type="InterPro" id="IPR052164">
    <property type="entry name" value="Anthracycline_SecMetBiosynth"/>
</dbReference>
<evidence type="ECO:0008006" key="3">
    <source>
        <dbReference type="Google" id="ProtNLM"/>
    </source>
</evidence>
<dbReference type="OrthoDB" id="447346at2759"/>
<dbReference type="Proteomes" id="UP000799779">
    <property type="component" value="Unassembled WGS sequence"/>
</dbReference>
<dbReference type="SUPFAM" id="SSF54593">
    <property type="entry name" value="Glyoxalase/Bleomycin resistance protein/Dihydroxybiphenyl dioxygenase"/>
    <property type="match status" value="1"/>
</dbReference>
<sequence length="160" mass="17522">MSTEQADTKTTAGVPPVPPVGAPCWIEIMAEEPTKLKEFYAALFPAWNWKDTSHAAGVIMYDFKQPSGISGGIIPLPKECVRAEQSMGSGMTVYYFVNSIEDFEKEATAVGAKLVLPKTKESENGWFANFKDIEGNRFGVYEVNWEGMKGQAGGEEKSAE</sequence>